<reference evidence="5 6" key="1">
    <citation type="submission" date="2023-12" db="EMBL/GenBank/DDBJ databases">
        <title>Marinobacter qingdaonensis sp. nov., isolated from the intertidal sediment of Qingdao, PR China.</title>
        <authorList>
            <person name="Li Y."/>
        </authorList>
    </citation>
    <scope>NUCLEOTIDE SEQUENCE [LARGE SCALE GENOMIC DNA]</scope>
    <source>
        <strain evidence="5 6">ASW11-75</strain>
    </source>
</reference>
<dbReference type="InterPro" id="IPR058807">
    <property type="entry name" value="ScoMcrA_N"/>
</dbReference>
<feature type="compositionally biased region" description="Polar residues" evidence="1">
    <location>
        <begin position="273"/>
        <end position="283"/>
    </location>
</feature>
<name>A0ABU5NY96_9GAMM</name>
<dbReference type="EMBL" id="JAYDCJ010000003">
    <property type="protein sequence ID" value="MEA1080759.1"/>
    <property type="molecule type" value="Genomic_DNA"/>
</dbReference>
<dbReference type="Pfam" id="PF11907">
    <property type="entry name" value="DUF3427"/>
    <property type="match status" value="1"/>
</dbReference>
<dbReference type="RefSeq" id="WP_322855245.1">
    <property type="nucleotide sequence ID" value="NZ_JAYDCJ010000003.1"/>
</dbReference>
<gene>
    <name evidence="5" type="ORF">U5822_08755</name>
</gene>
<organism evidence="5 6">
    <name type="scientific">Marinobacter qingdaonensis</name>
    <dbReference type="NCBI Taxonomy" id="3108486"/>
    <lineage>
        <taxon>Bacteria</taxon>
        <taxon>Pseudomonadati</taxon>
        <taxon>Pseudomonadota</taxon>
        <taxon>Gammaproteobacteria</taxon>
        <taxon>Pseudomonadales</taxon>
        <taxon>Marinobacteraceae</taxon>
        <taxon>Marinobacter</taxon>
    </lineage>
</organism>
<feature type="region of interest" description="Disordered" evidence="1">
    <location>
        <begin position="273"/>
        <end position="308"/>
    </location>
</feature>
<feature type="domain" description="Protein NO VEIN C-terminal" evidence="3">
    <location>
        <begin position="321"/>
        <end position="414"/>
    </location>
</feature>
<evidence type="ECO:0000259" key="2">
    <source>
        <dbReference type="Pfam" id="PF11907"/>
    </source>
</evidence>
<dbReference type="Pfam" id="PF26345">
    <property type="entry name" value="ScoMcrA_N"/>
    <property type="match status" value="1"/>
</dbReference>
<dbReference type="Pfam" id="PF13020">
    <property type="entry name" value="NOV_C"/>
    <property type="match status" value="1"/>
</dbReference>
<evidence type="ECO:0000259" key="4">
    <source>
        <dbReference type="Pfam" id="PF26345"/>
    </source>
</evidence>
<sequence>MSIEFGKAGRINRLGSLLKNLSREEVLEAVSRFEKLGRKVDSFDESSRYDLIINGKAYPPKAVFGLAASAHLNFDVKSQHFVGGEASASFRILQRLGFEIKPKTYRPGRKEGLILHGNYSRRDAWKILGEGDTFRAGSGTWGLQGIIRDRPLPGDAVLFVTLGSYEGNQYEDAVTEDGALIWKSQAEQTQASPAVRQLVAHDETRNLVCLFLRTEESAPYTYFGPLSFREWDPASEKPVHIVWNILNWPLPEGLASKIGLALTPALSPTYQPIENDIPSSLTETAPPDRSKSKSGKGNGNAYGNTDWAEREARNRQLGLAGERLVIQKEIDHLVAEGREDLANSVEHTATVNSAAGYDIRSFDSQTGQEKYIEVKTTTGDLNTDFFISSNEISKAEEYGESYWIYRIYDFAAGRPARFYRVSGNVTKNFDLVPTAFRATRKF</sequence>
<comment type="caution">
    <text evidence="5">The sequence shown here is derived from an EMBL/GenBank/DDBJ whole genome shotgun (WGS) entry which is preliminary data.</text>
</comment>
<protein>
    <submittedName>
        <fullName evidence="5">DUF3427 domain-containing protein</fullName>
    </submittedName>
</protein>
<evidence type="ECO:0000259" key="3">
    <source>
        <dbReference type="Pfam" id="PF13020"/>
    </source>
</evidence>
<dbReference type="Proteomes" id="UP001305746">
    <property type="component" value="Unassembled WGS sequence"/>
</dbReference>
<feature type="domain" description="ScoMcrA-like N-terminal head" evidence="4">
    <location>
        <begin position="20"/>
        <end position="101"/>
    </location>
</feature>
<keyword evidence="6" id="KW-1185">Reference proteome</keyword>
<proteinExistence type="predicted"/>
<feature type="domain" description="DUF3427" evidence="2">
    <location>
        <begin position="114"/>
        <end position="231"/>
    </location>
</feature>
<evidence type="ECO:0000313" key="6">
    <source>
        <dbReference type="Proteomes" id="UP001305746"/>
    </source>
</evidence>
<dbReference type="InterPro" id="IPR024975">
    <property type="entry name" value="NOV_C"/>
</dbReference>
<evidence type="ECO:0000313" key="5">
    <source>
        <dbReference type="EMBL" id="MEA1080759.1"/>
    </source>
</evidence>
<dbReference type="InterPro" id="IPR021835">
    <property type="entry name" value="DUF3427"/>
</dbReference>
<evidence type="ECO:0000256" key="1">
    <source>
        <dbReference type="SAM" id="MobiDB-lite"/>
    </source>
</evidence>
<accession>A0ABU5NY96</accession>